<organism evidence="4 5">
    <name type="scientific">Candidatus Liptonbacteria bacterium RIFOXYB1_FULL_36_10</name>
    <dbReference type="NCBI Taxonomy" id="1798654"/>
    <lineage>
        <taxon>Bacteria</taxon>
        <taxon>Candidatus Liptoniibacteriota</taxon>
    </lineage>
</organism>
<dbReference type="InterPro" id="IPR015424">
    <property type="entry name" value="PyrdxlP-dep_Trfase"/>
</dbReference>
<dbReference type="Gene3D" id="3.90.1150.10">
    <property type="entry name" value="Aspartate Aminotransferase, domain 1"/>
    <property type="match status" value="1"/>
</dbReference>
<feature type="modified residue" description="N6-(pyridoxal phosphate)lysine" evidence="2">
    <location>
        <position position="182"/>
    </location>
</feature>
<dbReference type="SUPFAM" id="SSF53383">
    <property type="entry name" value="PLP-dependent transferases"/>
    <property type="match status" value="1"/>
</dbReference>
<evidence type="ECO:0000256" key="3">
    <source>
        <dbReference type="RuleBase" id="RU004508"/>
    </source>
</evidence>
<accession>A0A1G2CNC6</accession>
<dbReference type="GO" id="GO:0030170">
    <property type="term" value="F:pyridoxal phosphate binding"/>
    <property type="evidence" value="ECO:0007669"/>
    <property type="project" value="TreeGrafter"/>
</dbReference>
<dbReference type="PIRSF" id="PIRSF000390">
    <property type="entry name" value="PLP_StrS"/>
    <property type="match status" value="1"/>
</dbReference>
<dbReference type="PANTHER" id="PTHR30244">
    <property type="entry name" value="TRANSAMINASE"/>
    <property type="match status" value="1"/>
</dbReference>
<dbReference type="PANTHER" id="PTHR30244:SF34">
    <property type="entry name" value="DTDP-4-AMINO-4,6-DIDEOXYGALACTOSE TRANSAMINASE"/>
    <property type="match status" value="1"/>
</dbReference>
<reference evidence="4 5" key="1">
    <citation type="journal article" date="2016" name="Nat. Commun.">
        <title>Thousands of microbial genomes shed light on interconnected biogeochemical processes in an aquifer system.</title>
        <authorList>
            <person name="Anantharaman K."/>
            <person name="Brown C.T."/>
            <person name="Hug L.A."/>
            <person name="Sharon I."/>
            <person name="Castelle C.J."/>
            <person name="Probst A.J."/>
            <person name="Thomas B.C."/>
            <person name="Singh A."/>
            <person name="Wilkins M.J."/>
            <person name="Karaoz U."/>
            <person name="Brodie E.L."/>
            <person name="Williams K.H."/>
            <person name="Hubbard S.S."/>
            <person name="Banfield J.F."/>
        </authorList>
    </citation>
    <scope>NUCLEOTIDE SEQUENCE [LARGE SCALE GENOMIC DNA]</scope>
</reference>
<dbReference type="CDD" id="cd00616">
    <property type="entry name" value="AHBA_syn"/>
    <property type="match status" value="1"/>
</dbReference>
<keyword evidence="4" id="KW-0808">Transferase</keyword>
<dbReference type="Proteomes" id="UP000178599">
    <property type="component" value="Unassembled WGS sequence"/>
</dbReference>
<keyword evidence="2 3" id="KW-0663">Pyridoxal phosphate</keyword>
<feature type="active site" description="Proton acceptor" evidence="1">
    <location>
        <position position="182"/>
    </location>
</feature>
<sequence length="381" mass="43313">MKIPLFKNYSNREDTQEISKIIKSGRNWAIGEKISEFENKLSEYLKVKYSLVFNSGTSALHALMITSGIKPNDEVIVPSFSFISTANSPLFVGAKPVFADIKENTFGLDYKDVEKKITKHTKAILTVHYGGCSCQINKLKNIARHHRLLLLEDAAESLGSSFKNKKVGSFGAAAIFSFCGPKVISTGEGGALVTNSRKIYEQAKLIRSHGRLDKSNYFSSLEKPNYVNLGYNFRMSNLAASLGVTQLKKIEKIISLRQENALYLNSKLSTVKEIIIPEAPPGHRHIYQMYTIRIKSGKEKRDKLKKFLNEKGVSAKIYFDPIHLSNFYKNMGYDQIKLPITEKMYMEVLTLPMYPDLTKTEMDYIIRNIKKFFQNEKKRSS</sequence>
<dbReference type="InterPro" id="IPR015422">
    <property type="entry name" value="PyrdxlP-dep_Trfase_small"/>
</dbReference>
<protein>
    <submittedName>
        <fullName evidence="4">Aminotransferase DegT</fullName>
    </submittedName>
</protein>
<dbReference type="GO" id="GO:0000271">
    <property type="term" value="P:polysaccharide biosynthetic process"/>
    <property type="evidence" value="ECO:0007669"/>
    <property type="project" value="TreeGrafter"/>
</dbReference>
<proteinExistence type="inferred from homology"/>
<dbReference type="GO" id="GO:0008483">
    <property type="term" value="F:transaminase activity"/>
    <property type="evidence" value="ECO:0007669"/>
    <property type="project" value="UniProtKB-KW"/>
</dbReference>
<evidence type="ECO:0000313" key="5">
    <source>
        <dbReference type="Proteomes" id="UP000178599"/>
    </source>
</evidence>
<evidence type="ECO:0000256" key="1">
    <source>
        <dbReference type="PIRSR" id="PIRSR000390-1"/>
    </source>
</evidence>
<evidence type="ECO:0000256" key="2">
    <source>
        <dbReference type="PIRSR" id="PIRSR000390-2"/>
    </source>
</evidence>
<dbReference type="Pfam" id="PF01041">
    <property type="entry name" value="DegT_DnrJ_EryC1"/>
    <property type="match status" value="1"/>
</dbReference>
<gene>
    <name evidence="4" type="ORF">A2390_00020</name>
</gene>
<evidence type="ECO:0000313" key="4">
    <source>
        <dbReference type="EMBL" id="OGZ02859.1"/>
    </source>
</evidence>
<keyword evidence="4" id="KW-0032">Aminotransferase</keyword>
<comment type="similarity">
    <text evidence="3">Belongs to the DegT/DnrJ/EryC1 family.</text>
</comment>
<dbReference type="EMBL" id="MHLE01000017">
    <property type="protein sequence ID" value="OGZ02859.1"/>
    <property type="molecule type" value="Genomic_DNA"/>
</dbReference>
<dbReference type="InterPro" id="IPR000653">
    <property type="entry name" value="DegT/StrS_aminotransferase"/>
</dbReference>
<dbReference type="AlphaFoldDB" id="A0A1G2CNC6"/>
<dbReference type="Gene3D" id="3.40.640.10">
    <property type="entry name" value="Type I PLP-dependent aspartate aminotransferase-like (Major domain)"/>
    <property type="match status" value="1"/>
</dbReference>
<comment type="caution">
    <text evidence="4">The sequence shown here is derived from an EMBL/GenBank/DDBJ whole genome shotgun (WGS) entry which is preliminary data.</text>
</comment>
<dbReference type="InterPro" id="IPR015421">
    <property type="entry name" value="PyrdxlP-dep_Trfase_major"/>
</dbReference>
<name>A0A1G2CNC6_9BACT</name>